<keyword evidence="9" id="KW-1185">Reference proteome</keyword>
<dbReference type="OrthoDB" id="9812790at2"/>
<dbReference type="NCBIfam" id="TIGR01308">
    <property type="entry name" value="rpmD_bact"/>
    <property type="match status" value="1"/>
</dbReference>
<evidence type="ECO:0000313" key="9">
    <source>
        <dbReference type="Proteomes" id="UP000440224"/>
    </source>
</evidence>
<organism evidence="8 9">
    <name type="scientific">Polyangium spumosum</name>
    <dbReference type="NCBI Taxonomy" id="889282"/>
    <lineage>
        <taxon>Bacteria</taxon>
        <taxon>Pseudomonadati</taxon>
        <taxon>Myxococcota</taxon>
        <taxon>Polyangia</taxon>
        <taxon>Polyangiales</taxon>
        <taxon>Polyangiaceae</taxon>
        <taxon>Polyangium</taxon>
    </lineage>
</organism>
<dbReference type="EMBL" id="WJIE01000006">
    <property type="protein sequence ID" value="MRG94538.1"/>
    <property type="molecule type" value="Genomic_DNA"/>
</dbReference>
<protein>
    <recommendedName>
        <fullName evidence="5">50S ribosomal protein L30</fullName>
    </recommendedName>
</protein>
<dbReference type="GO" id="GO:0015934">
    <property type="term" value="C:large ribosomal subunit"/>
    <property type="evidence" value="ECO:0007669"/>
    <property type="project" value="InterPro"/>
</dbReference>
<dbReference type="Proteomes" id="UP000440224">
    <property type="component" value="Unassembled WGS sequence"/>
</dbReference>
<dbReference type="InterPro" id="IPR016082">
    <property type="entry name" value="Ribosomal_uL30_ferredoxin-like"/>
</dbReference>
<accession>A0A6N7PR65</accession>
<gene>
    <name evidence="8" type="primary">rpmD</name>
    <name evidence="8" type="ORF">GF068_21825</name>
</gene>
<comment type="subunit">
    <text evidence="2">Part of the 50S ribosomal subunit.</text>
</comment>
<evidence type="ECO:0000256" key="1">
    <source>
        <dbReference type="ARBA" id="ARBA00007594"/>
    </source>
</evidence>
<comment type="similarity">
    <text evidence="1 6">Belongs to the universal ribosomal protein uL30 family.</text>
</comment>
<dbReference type="PROSITE" id="PS00634">
    <property type="entry name" value="RIBOSOMAL_L30"/>
    <property type="match status" value="1"/>
</dbReference>
<name>A0A6N7PR65_9BACT</name>
<proteinExistence type="inferred from homology"/>
<evidence type="ECO:0000313" key="8">
    <source>
        <dbReference type="EMBL" id="MRG94538.1"/>
    </source>
</evidence>
<dbReference type="InterPro" id="IPR036919">
    <property type="entry name" value="Ribo_uL30_ferredoxin-like_sf"/>
</dbReference>
<evidence type="ECO:0000259" key="7">
    <source>
        <dbReference type="Pfam" id="PF00327"/>
    </source>
</evidence>
<dbReference type="AlphaFoldDB" id="A0A6N7PR65"/>
<sequence length="57" mass="6172">MTNQTEHTRKVLRGLGLRKPGSEVLVANTPSFRGMVKKVLHLVSVEEVDGNGAQASK</sequence>
<comment type="caution">
    <text evidence="8">The sequence shown here is derived from an EMBL/GenBank/DDBJ whole genome shotgun (WGS) entry which is preliminary data.</text>
</comment>
<keyword evidence="3 6" id="KW-0689">Ribosomal protein</keyword>
<dbReference type="GO" id="GO:0006412">
    <property type="term" value="P:translation"/>
    <property type="evidence" value="ECO:0007669"/>
    <property type="project" value="InterPro"/>
</dbReference>
<evidence type="ECO:0000256" key="4">
    <source>
        <dbReference type="ARBA" id="ARBA00023274"/>
    </source>
</evidence>
<dbReference type="GO" id="GO:0003735">
    <property type="term" value="F:structural constituent of ribosome"/>
    <property type="evidence" value="ECO:0007669"/>
    <property type="project" value="InterPro"/>
</dbReference>
<dbReference type="Gene3D" id="3.30.1390.20">
    <property type="entry name" value="Ribosomal protein L30, ferredoxin-like fold domain"/>
    <property type="match status" value="1"/>
</dbReference>
<reference evidence="8 9" key="1">
    <citation type="submission" date="2019-10" db="EMBL/GenBank/DDBJ databases">
        <title>A soil myxobacterium in the family Polyangiaceae.</title>
        <authorList>
            <person name="Li Y."/>
            <person name="Wang J."/>
        </authorList>
    </citation>
    <scope>NUCLEOTIDE SEQUENCE [LARGE SCALE GENOMIC DNA]</scope>
    <source>
        <strain evidence="8 9">DSM 14734</strain>
    </source>
</reference>
<dbReference type="SUPFAM" id="SSF55129">
    <property type="entry name" value="Ribosomal protein L30p/L7e"/>
    <property type="match status" value="1"/>
</dbReference>
<evidence type="ECO:0000256" key="3">
    <source>
        <dbReference type="ARBA" id="ARBA00022980"/>
    </source>
</evidence>
<feature type="domain" description="Large ribosomal subunit protein uL30-like ferredoxin-like fold" evidence="7">
    <location>
        <begin position="5"/>
        <end position="43"/>
    </location>
</feature>
<dbReference type="InterPro" id="IPR005996">
    <property type="entry name" value="Ribosomal_uL30_bac-type"/>
</dbReference>
<dbReference type="InterPro" id="IPR018038">
    <property type="entry name" value="Ribosomal_uL30_CS"/>
</dbReference>
<evidence type="ECO:0000256" key="6">
    <source>
        <dbReference type="RuleBase" id="RU003734"/>
    </source>
</evidence>
<evidence type="ECO:0000256" key="5">
    <source>
        <dbReference type="ARBA" id="ARBA00035492"/>
    </source>
</evidence>
<evidence type="ECO:0000256" key="2">
    <source>
        <dbReference type="ARBA" id="ARBA00011838"/>
    </source>
</evidence>
<keyword evidence="4 6" id="KW-0687">Ribonucleoprotein</keyword>
<dbReference type="CDD" id="cd01658">
    <property type="entry name" value="Ribosomal_L30"/>
    <property type="match status" value="1"/>
</dbReference>
<dbReference type="Pfam" id="PF00327">
    <property type="entry name" value="Ribosomal_L30"/>
    <property type="match status" value="1"/>
</dbReference>